<dbReference type="InterPro" id="IPR011701">
    <property type="entry name" value="MFS"/>
</dbReference>
<feature type="transmembrane region" description="Helical" evidence="7">
    <location>
        <begin position="167"/>
        <end position="186"/>
    </location>
</feature>
<feature type="transmembrane region" description="Helical" evidence="7">
    <location>
        <begin position="392"/>
        <end position="413"/>
    </location>
</feature>
<keyword evidence="10" id="KW-1185">Reference proteome</keyword>
<reference evidence="9 10" key="1">
    <citation type="submission" date="2016-08" db="EMBL/GenBank/DDBJ databases">
        <title>Genome of Bacillus solimangrovi GH2-4.</title>
        <authorList>
            <person name="Lim S."/>
            <person name="Kim B.-C."/>
        </authorList>
    </citation>
    <scope>NUCLEOTIDE SEQUENCE [LARGE SCALE GENOMIC DNA]</scope>
    <source>
        <strain evidence="9 10">GH2-4</strain>
    </source>
</reference>
<evidence type="ECO:0000256" key="3">
    <source>
        <dbReference type="ARBA" id="ARBA00022475"/>
    </source>
</evidence>
<name>A0A1E5LFU1_9BACI</name>
<dbReference type="InterPro" id="IPR005829">
    <property type="entry name" value="Sugar_transporter_CS"/>
</dbReference>
<sequence>MKWRDWDRNLKIRLYGEALVNICFWAFFPFMAIYFSNEFGKGVAGVLLVLSQVAGVIANLIGGYSADKYGRKNMMLLSIFLQGGAFTLFALANSPWYQSPIVTFISFTIIGVSGAIYWPASQAMVADVVEEKDRSTVFAVFYTALNIAVVIGPILGSLFFFDYRFEFLVTAALVNITLGFVIMKYIRETMPEDSTSKQLKLSWHEAMKEQLRDYKVIMYDKVFFLFIIAGILVAQTFMQMDVLVAVYMTETFQDQVLVSFRDWSFLVDGERAFGLIIAENGLLVALFTVIVTRWMTKYPDRNVFIVSSLLYGVGILILGSNGHIWVLIGAMAIFTFAELMVVGLQQDFVSRLAPEQMRGKYFAAASLRFTIGRTMAPMFIPLTLLIGYQWTFIVLFLLTLLSAVLYARMFYLFDKKQNSSLMQAN</sequence>
<dbReference type="PROSITE" id="PS50850">
    <property type="entry name" value="MFS"/>
    <property type="match status" value="1"/>
</dbReference>
<feature type="transmembrane region" description="Helical" evidence="7">
    <location>
        <begin position="74"/>
        <end position="91"/>
    </location>
</feature>
<evidence type="ECO:0000256" key="6">
    <source>
        <dbReference type="ARBA" id="ARBA00023136"/>
    </source>
</evidence>
<organism evidence="9 10">
    <name type="scientific">Bacillus solimangrovi</name>
    <dbReference type="NCBI Taxonomy" id="1305675"/>
    <lineage>
        <taxon>Bacteria</taxon>
        <taxon>Bacillati</taxon>
        <taxon>Bacillota</taxon>
        <taxon>Bacilli</taxon>
        <taxon>Bacillales</taxon>
        <taxon>Bacillaceae</taxon>
        <taxon>Bacillus</taxon>
    </lineage>
</organism>
<feature type="transmembrane region" description="Helical" evidence="7">
    <location>
        <begin position="325"/>
        <end position="344"/>
    </location>
</feature>
<comment type="subcellular location">
    <subcellularLocation>
        <location evidence="1">Cell membrane</location>
        <topology evidence="1">Multi-pass membrane protein</topology>
    </subcellularLocation>
</comment>
<dbReference type="InterPro" id="IPR050171">
    <property type="entry name" value="MFS_Transporters"/>
</dbReference>
<dbReference type="PROSITE" id="PS00216">
    <property type="entry name" value="SUGAR_TRANSPORT_1"/>
    <property type="match status" value="1"/>
</dbReference>
<dbReference type="CDD" id="cd17329">
    <property type="entry name" value="MFS_MdtH_MDR_like"/>
    <property type="match status" value="1"/>
</dbReference>
<dbReference type="Pfam" id="PF07690">
    <property type="entry name" value="MFS_1"/>
    <property type="match status" value="2"/>
</dbReference>
<dbReference type="SUPFAM" id="SSF103473">
    <property type="entry name" value="MFS general substrate transporter"/>
    <property type="match status" value="1"/>
</dbReference>
<dbReference type="PANTHER" id="PTHR23517:SF3">
    <property type="entry name" value="INTEGRAL MEMBRANE TRANSPORT PROTEIN"/>
    <property type="match status" value="1"/>
</dbReference>
<feature type="transmembrane region" description="Helical" evidence="7">
    <location>
        <begin position="12"/>
        <end position="36"/>
    </location>
</feature>
<accession>A0A1E5LFU1</accession>
<proteinExistence type="predicted"/>
<keyword evidence="6 7" id="KW-0472">Membrane</keyword>
<evidence type="ECO:0000256" key="4">
    <source>
        <dbReference type="ARBA" id="ARBA00022692"/>
    </source>
</evidence>
<dbReference type="InterPro" id="IPR020846">
    <property type="entry name" value="MFS_dom"/>
</dbReference>
<evidence type="ECO:0000313" key="10">
    <source>
        <dbReference type="Proteomes" id="UP000095209"/>
    </source>
</evidence>
<dbReference type="GO" id="GO:0022857">
    <property type="term" value="F:transmembrane transporter activity"/>
    <property type="evidence" value="ECO:0007669"/>
    <property type="project" value="InterPro"/>
</dbReference>
<keyword evidence="4 7" id="KW-0812">Transmembrane</keyword>
<evidence type="ECO:0000259" key="8">
    <source>
        <dbReference type="PROSITE" id="PS50850"/>
    </source>
</evidence>
<evidence type="ECO:0000256" key="5">
    <source>
        <dbReference type="ARBA" id="ARBA00022989"/>
    </source>
</evidence>
<keyword evidence="3" id="KW-1003">Cell membrane</keyword>
<feature type="transmembrane region" description="Helical" evidence="7">
    <location>
        <begin position="139"/>
        <end position="161"/>
    </location>
</feature>
<dbReference type="InterPro" id="IPR036259">
    <property type="entry name" value="MFS_trans_sf"/>
</dbReference>
<evidence type="ECO:0000313" key="9">
    <source>
        <dbReference type="EMBL" id="OEH92926.1"/>
    </source>
</evidence>
<feature type="transmembrane region" description="Helical" evidence="7">
    <location>
        <begin position="97"/>
        <end position="118"/>
    </location>
</feature>
<dbReference type="STRING" id="1305675.BFG57_14220"/>
<feature type="transmembrane region" description="Helical" evidence="7">
    <location>
        <begin position="42"/>
        <end position="62"/>
    </location>
</feature>
<dbReference type="OrthoDB" id="9793283at2"/>
<keyword evidence="5 7" id="KW-1133">Transmembrane helix</keyword>
<dbReference type="GO" id="GO:0005886">
    <property type="term" value="C:plasma membrane"/>
    <property type="evidence" value="ECO:0007669"/>
    <property type="project" value="UniProtKB-SubCell"/>
</dbReference>
<feature type="transmembrane region" description="Helical" evidence="7">
    <location>
        <begin position="303"/>
        <end position="319"/>
    </location>
</feature>
<protein>
    <submittedName>
        <fullName evidence="9">MFS transporter</fullName>
    </submittedName>
</protein>
<evidence type="ECO:0000256" key="1">
    <source>
        <dbReference type="ARBA" id="ARBA00004651"/>
    </source>
</evidence>
<dbReference type="PANTHER" id="PTHR23517">
    <property type="entry name" value="RESISTANCE PROTEIN MDTM, PUTATIVE-RELATED-RELATED"/>
    <property type="match status" value="1"/>
</dbReference>
<evidence type="ECO:0000256" key="7">
    <source>
        <dbReference type="SAM" id="Phobius"/>
    </source>
</evidence>
<keyword evidence="2" id="KW-0813">Transport</keyword>
<evidence type="ECO:0000256" key="2">
    <source>
        <dbReference type="ARBA" id="ARBA00022448"/>
    </source>
</evidence>
<gene>
    <name evidence="9" type="ORF">BFG57_14220</name>
</gene>
<dbReference type="Proteomes" id="UP000095209">
    <property type="component" value="Unassembled WGS sequence"/>
</dbReference>
<feature type="transmembrane region" description="Helical" evidence="7">
    <location>
        <begin position="365"/>
        <end position="386"/>
    </location>
</feature>
<dbReference type="Gene3D" id="1.20.1250.20">
    <property type="entry name" value="MFS general substrate transporter like domains"/>
    <property type="match status" value="1"/>
</dbReference>
<comment type="caution">
    <text evidence="9">The sequence shown here is derived from an EMBL/GenBank/DDBJ whole genome shotgun (WGS) entry which is preliminary data.</text>
</comment>
<feature type="transmembrane region" description="Helical" evidence="7">
    <location>
        <begin position="222"/>
        <end position="248"/>
    </location>
</feature>
<feature type="domain" description="Major facilitator superfamily (MFS) profile" evidence="8">
    <location>
        <begin position="1"/>
        <end position="417"/>
    </location>
</feature>
<dbReference type="AlphaFoldDB" id="A0A1E5LFU1"/>
<dbReference type="EMBL" id="MJEH01000020">
    <property type="protein sequence ID" value="OEH92926.1"/>
    <property type="molecule type" value="Genomic_DNA"/>
</dbReference>
<feature type="transmembrane region" description="Helical" evidence="7">
    <location>
        <begin position="272"/>
        <end position="291"/>
    </location>
</feature>
<dbReference type="RefSeq" id="WP_069717008.1">
    <property type="nucleotide sequence ID" value="NZ_MJEH01000020.1"/>
</dbReference>